<dbReference type="PANTHER" id="PTHR43155">
    <property type="entry name" value="CYCLIC DI-GMP PHOSPHODIESTERASE PA4108-RELATED"/>
    <property type="match status" value="1"/>
</dbReference>
<dbReference type="STRING" id="656914.SAMN00017405_0811"/>
<name>A0A1W1UFQ1_DESTI</name>
<dbReference type="CDD" id="cd00077">
    <property type="entry name" value="HDc"/>
    <property type="match status" value="1"/>
</dbReference>
<dbReference type="EMBL" id="FWWT01000005">
    <property type="protein sequence ID" value="SMB79906.1"/>
    <property type="molecule type" value="Genomic_DNA"/>
</dbReference>
<organism evidence="2 3">
    <name type="scientific">Desulfonispora thiosulfatigenes DSM 11270</name>
    <dbReference type="NCBI Taxonomy" id="656914"/>
    <lineage>
        <taxon>Bacteria</taxon>
        <taxon>Bacillati</taxon>
        <taxon>Bacillota</taxon>
        <taxon>Clostridia</taxon>
        <taxon>Eubacteriales</taxon>
        <taxon>Peptococcaceae</taxon>
        <taxon>Desulfonispora</taxon>
    </lineage>
</organism>
<dbReference type="SUPFAM" id="SSF109604">
    <property type="entry name" value="HD-domain/PDEase-like"/>
    <property type="match status" value="1"/>
</dbReference>
<dbReference type="Pfam" id="PF13487">
    <property type="entry name" value="HD_5"/>
    <property type="match status" value="1"/>
</dbReference>
<dbReference type="InterPro" id="IPR037522">
    <property type="entry name" value="HD_GYP_dom"/>
</dbReference>
<evidence type="ECO:0000313" key="3">
    <source>
        <dbReference type="Proteomes" id="UP000192731"/>
    </source>
</evidence>
<accession>A0A1W1UFQ1</accession>
<proteinExistence type="predicted"/>
<gene>
    <name evidence="2" type="ORF">SAMN00017405_0811</name>
</gene>
<feature type="domain" description="HD-GYP" evidence="1">
    <location>
        <begin position="107"/>
        <end position="303"/>
    </location>
</feature>
<keyword evidence="3" id="KW-1185">Reference proteome</keyword>
<sequence>MRFIPTFCLREGQILGKSLYNNYGGLILKEGSKIKGPYIKKIMELGFQGLYIIDDISQDIEIKNVISDELKLESIAKIKNMFMNIENKNPIDKDMNNISNIAKNMADELVSNKHLMVNMIDIKSYDNYTYYHSVNVAVLSIIVGISSHLNRDELYKLAMGALLHDVGKIFISHNILNKNDKLTNEEFEIIKSHSTTGYKYLKSNFDVPIKSYIAALDHHEKYDGTGYPKNKVGENISLFGRIIAIADVYDALISDRPYRKSILPANAIEYIMGGCDTHFDFNLVNLFIKKVAAYPIGTCVKLNNGLIGIVVENFSDASTRPKIRILNKNDGKPNYINLRDDFRNNNLTIIDVVNM</sequence>
<evidence type="ECO:0000313" key="2">
    <source>
        <dbReference type="EMBL" id="SMB79906.1"/>
    </source>
</evidence>
<dbReference type="AlphaFoldDB" id="A0A1W1UFQ1"/>
<protein>
    <submittedName>
        <fullName evidence="2">HD-GYP domain, c-di-GMP phosphodiesterase class II (Or its inactivated variant)</fullName>
    </submittedName>
</protein>
<dbReference type="OrthoDB" id="9798833at2"/>
<dbReference type="SMART" id="SM00471">
    <property type="entry name" value="HDc"/>
    <property type="match status" value="1"/>
</dbReference>
<dbReference type="PROSITE" id="PS51832">
    <property type="entry name" value="HD_GYP"/>
    <property type="match status" value="1"/>
</dbReference>
<dbReference type="Gene3D" id="1.10.3210.10">
    <property type="entry name" value="Hypothetical protein af1432"/>
    <property type="match status" value="1"/>
</dbReference>
<dbReference type="Proteomes" id="UP000192731">
    <property type="component" value="Unassembled WGS sequence"/>
</dbReference>
<evidence type="ECO:0000259" key="1">
    <source>
        <dbReference type="PROSITE" id="PS51832"/>
    </source>
</evidence>
<reference evidence="2 3" key="1">
    <citation type="submission" date="2017-04" db="EMBL/GenBank/DDBJ databases">
        <authorList>
            <person name="Afonso C.L."/>
            <person name="Miller P.J."/>
            <person name="Scott M.A."/>
            <person name="Spackman E."/>
            <person name="Goraichik I."/>
            <person name="Dimitrov K.M."/>
            <person name="Suarez D.L."/>
            <person name="Swayne D.E."/>
        </authorList>
    </citation>
    <scope>NUCLEOTIDE SEQUENCE [LARGE SCALE GENOMIC DNA]</scope>
    <source>
        <strain evidence="2 3">DSM 11270</strain>
    </source>
</reference>
<dbReference type="PANTHER" id="PTHR43155:SF2">
    <property type="entry name" value="CYCLIC DI-GMP PHOSPHODIESTERASE PA4108"/>
    <property type="match status" value="1"/>
</dbReference>
<dbReference type="InterPro" id="IPR003607">
    <property type="entry name" value="HD/PDEase_dom"/>
</dbReference>